<organism evidence="1 2">
    <name type="scientific">Alishewanella maricola</name>
    <dbReference type="NCBI Taxonomy" id="2795740"/>
    <lineage>
        <taxon>Bacteria</taxon>
        <taxon>Pseudomonadati</taxon>
        <taxon>Pseudomonadota</taxon>
        <taxon>Gammaproteobacteria</taxon>
        <taxon>Alteromonadales</taxon>
        <taxon>Alteromonadaceae</taxon>
        <taxon>Alishewanella</taxon>
    </lineage>
</organism>
<evidence type="ECO:0000313" key="1">
    <source>
        <dbReference type="EMBL" id="MCB5227042.1"/>
    </source>
</evidence>
<gene>
    <name evidence="1" type="ORF">JAO78_009475</name>
</gene>
<evidence type="ECO:0000313" key="2">
    <source>
        <dbReference type="Proteomes" id="UP000633814"/>
    </source>
</evidence>
<dbReference type="EMBL" id="JAEINI020000005">
    <property type="protein sequence ID" value="MCB5227042.1"/>
    <property type="molecule type" value="Genomic_DNA"/>
</dbReference>
<comment type="caution">
    <text evidence="1">The sequence shown here is derived from an EMBL/GenBank/DDBJ whole genome shotgun (WGS) entry which is preliminary data.</text>
</comment>
<accession>A0ABS8C3X9</accession>
<keyword evidence="2" id="KW-1185">Reference proteome</keyword>
<dbReference type="RefSeq" id="WP_226751105.1">
    <property type="nucleotide sequence ID" value="NZ_JAEINI020000005.1"/>
</dbReference>
<name>A0ABS8C3X9_9ALTE</name>
<evidence type="ECO:0008006" key="3">
    <source>
        <dbReference type="Google" id="ProtNLM"/>
    </source>
</evidence>
<reference evidence="1 2" key="1">
    <citation type="submission" date="2021-10" db="EMBL/GenBank/DDBJ databases">
        <title>Alishewanella koreense sp. nov. isolated from seawater of southwestern coast in South Korea and the proposal for the reclassification of Rheinheimera perlucida and Rheinheimera tuosuensis as Arsukibacterium perlucida and Arsukibacterium tuosuensis.</title>
        <authorList>
            <person name="Kim K.H."/>
            <person name="Ruan W."/>
            <person name="Kim K.R."/>
            <person name="Baek J.H."/>
            <person name="Jeon C.O."/>
        </authorList>
    </citation>
    <scope>NUCLEOTIDE SEQUENCE [LARGE SCALE GENOMIC DNA]</scope>
    <source>
        <strain evidence="1 2">16-MA</strain>
    </source>
</reference>
<proteinExistence type="predicted"/>
<sequence>MQIIKAAADSAPAGVYGKYTLSIQSTGSQIGDDRIFLNTELDYRDQRNITIALSHDAVKELNDHTGQAAIEFFKGKQIQVIGDANRVRIDFTSRGQPTGKYYYQTHIRVTQVSQIKVL</sequence>
<dbReference type="Proteomes" id="UP000633814">
    <property type="component" value="Unassembled WGS sequence"/>
</dbReference>
<protein>
    <recommendedName>
        <fullName evidence="3">DUF3127 domain-containing protein</fullName>
    </recommendedName>
</protein>